<proteinExistence type="predicted"/>
<sequence length="104" mass="11468">MNTNPTVRVFAPEYWGEVGKFKQFYATTHNFSSATKKAVSGIGGHFDKAIKLHTLAQKLVPSMGIDKSELKEKGYTSATNSQEVSAVIEEVFTELYSTIDCDLS</sequence>
<organism evidence="1 2">
    <name type="scientific">Pandoraea cepalis</name>
    <dbReference type="NCBI Taxonomy" id="2508294"/>
    <lineage>
        <taxon>Bacteria</taxon>
        <taxon>Pseudomonadati</taxon>
        <taxon>Pseudomonadota</taxon>
        <taxon>Betaproteobacteria</taxon>
        <taxon>Burkholderiales</taxon>
        <taxon>Burkholderiaceae</taxon>
        <taxon>Pandoraea</taxon>
    </lineage>
</organism>
<reference evidence="1 2" key="1">
    <citation type="submission" date="2019-08" db="EMBL/GenBank/DDBJ databases">
        <authorList>
            <person name="Peeters C."/>
        </authorList>
    </citation>
    <scope>NUCLEOTIDE SEQUENCE [LARGE SCALE GENOMIC DNA]</scope>
    <source>
        <strain evidence="1 2">LMG 31107</strain>
    </source>
</reference>
<dbReference type="Proteomes" id="UP000396788">
    <property type="component" value="Unassembled WGS sequence"/>
</dbReference>
<dbReference type="RefSeq" id="WP_150610773.1">
    <property type="nucleotide sequence ID" value="NZ_CABPRY010000022.1"/>
</dbReference>
<dbReference type="AlphaFoldDB" id="A0A5E4YND5"/>
<gene>
    <name evidence="1" type="ORF">PCE31107_04643</name>
</gene>
<evidence type="ECO:0000313" key="1">
    <source>
        <dbReference type="EMBL" id="VVE50027.1"/>
    </source>
</evidence>
<evidence type="ECO:0000313" key="2">
    <source>
        <dbReference type="Proteomes" id="UP000396788"/>
    </source>
</evidence>
<name>A0A5E4YND5_9BURK</name>
<protein>
    <submittedName>
        <fullName evidence="1">Uncharacterized protein</fullName>
    </submittedName>
</protein>
<dbReference type="EMBL" id="CABPRY010000022">
    <property type="protein sequence ID" value="VVE50027.1"/>
    <property type="molecule type" value="Genomic_DNA"/>
</dbReference>
<accession>A0A5E4YND5</accession>